<keyword evidence="1" id="KW-0732">Signal</keyword>
<reference evidence="4" key="1">
    <citation type="submission" date="2025-08" db="UniProtKB">
        <authorList>
            <consortium name="RefSeq"/>
        </authorList>
    </citation>
    <scope>IDENTIFICATION</scope>
    <source>
        <tissue evidence="4">Whole larvae</tissue>
    </source>
</reference>
<gene>
    <name evidence="4" type="primary">LOC113523093</name>
</gene>
<dbReference type="RefSeq" id="XP_026764770.2">
    <property type="nucleotide sequence ID" value="XM_026908969.3"/>
</dbReference>
<evidence type="ECO:0000313" key="3">
    <source>
        <dbReference type="Proteomes" id="UP001652740"/>
    </source>
</evidence>
<feature type="chain" id="PRO_5046609314" evidence="1">
    <location>
        <begin position="18"/>
        <end position="170"/>
    </location>
</feature>
<organism evidence="3 4">
    <name type="scientific">Galleria mellonella</name>
    <name type="common">Greater wax moth</name>
    <dbReference type="NCBI Taxonomy" id="7137"/>
    <lineage>
        <taxon>Eukaryota</taxon>
        <taxon>Metazoa</taxon>
        <taxon>Ecdysozoa</taxon>
        <taxon>Arthropoda</taxon>
        <taxon>Hexapoda</taxon>
        <taxon>Insecta</taxon>
        <taxon>Pterygota</taxon>
        <taxon>Neoptera</taxon>
        <taxon>Endopterygota</taxon>
        <taxon>Lepidoptera</taxon>
        <taxon>Glossata</taxon>
        <taxon>Ditrysia</taxon>
        <taxon>Pyraloidea</taxon>
        <taxon>Pyralidae</taxon>
        <taxon>Galleriinae</taxon>
        <taxon>Galleria</taxon>
    </lineage>
</organism>
<evidence type="ECO:0000313" key="4">
    <source>
        <dbReference type="RefSeq" id="XP_026764770.2"/>
    </source>
</evidence>
<protein>
    <submittedName>
        <fullName evidence="4">Uncharacterized protein LOC113523093 isoform X1</fullName>
    </submittedName>
</protein>
<dbReference type="Proteomes" id="UP001652740">
    <property type="component" value="Unplaced"/>
</dbReference>
<sequence>MFFSIILFIYFLTTLSASHKQFDLIQPNQKQTGEVILCRNCGNDVTASNFIISESSPESRYTFNDTLFNRDEVMVQMLLSDFFIHFPVITTTQSSCMPTGEWKDIDSWFPDYIWRPCLCPECGAYIGRVFKPSKSNKINSTEQFYGLILESLIGETFTDSIIQYPTILGN</sequence>
<feature type="domain" description="CULT" evidence="2">
    <location>
        <begin position="33"/>
        <end position="156"/>
    </location>
</feature>
<dbReference type="GeneID" id="113523093"/>
<dbReference type="KEGG" id="gmw:113523093"/>
<dbReference type="Gene3D" id="2.170.150.20">
    <property type="entry name" value="Peptide methionine sulfoxide reductase"/>
    <property type="match status" value="1"/>
</dbReference>
<feature type="signal peptide" evidence="1">
    <location>
        <begin position="1"/>
        <end position="17"/>
    </location>
</feature>
<dbReference type="CDD" id="cd15777">
    <property type="entry name" value="CRBN_C_like"/>
    <property type="match status" value="1"/>
</dbReference>
<dbReference type="AlphaFoldDB" id="A0A6J1X9A2"/>
<dbReference type="InterPro" id="IPR034750">
    <property type="entry name" value="CULT"/>
</dbReference>
<dbReference type="PROSITE" id="PS51788">
    <property type="entry name" value="CULT"/>
    <property type="match status" value="1"/>
</dbReference>
<evidence type="ECO:0000256" key="1">
    <source>
        <dbReference type="SAM" id="SignalP"/>
    </source>
</evidence>
<name>A0A6J1X9A2_GALME</name>
<accession>A0A6J1X9A2</accession>
<keyword evidence="3" id="KW-1185">Reference proteome</keyword>
<proteinExistence type="predicted"/>
<dbReference type="InParanoid" id="A0A6J1X9A2"/>
<evidence type="ECO:0000259" key="2">
    <source>
        <dbReference type="PROSITE" id="PS51788"/>
    </source>
</evidence>